<dbReference type="FunFam" id="2.60.120.920:FF:000004">
    <property type="entry name" value="Butyrophilin subfamily 1 member A1"/>
    <property type="match status" value="1"/>
</dbReference>
<dbReference type="InterPro" id="IPR013320">
    <property type="entry name" value="ConA-like_dom_sf"/>
</dbReference>
<dbReference type="PROSITE" id="PS50188">
    <property type="entry name" value="B302_SPRY"/>
    <property type="match status" value="1"/>
</dbReference>
<dbReference type="Pfam" id="PF15227">
    <property type="entry name" value="zf-C3HC4_4"/>
    <property type="match status" value="1"/>
</dbReference>
<dbReference type="InterPro" id="IPR043136">
    <property type="entry name" value="B30.2/SPRY_sf"/>
</dbReference>
<dbReference type="KEGG" id="muo:115474844"/>
<dbReference type="Pfam" id="PF00622">
    <property type="entry name" value="SPRY"/>
    <property type="match status" value="1"/>
</dbReference>
<dbReference type="InterPro" id="IPR001870">
    <property type="entry name" value="B30.2/SPRY"/>
</dbReference>
<dbReference type="CDD" id="cd13733">
    <property type="entry name" value="SPRY_PRY_C-I_1"/>
    <property type="match status" value="1"/>
</dbReference>
<dbReference type="InParanoid" id="A0A6P7YG40"/>
<feature type="domain" description="B30.2/SPRY" evidence="7">
    <location>
        <begin position="324"/>
        <end position="519"/>
    </location>
</feature>
<dbReference type="Gene3D" id="2.60.120.920">
    <property type="match status" value="1"/>
</dbReference>
<dbReference type="InterPro" id="IPR050143">
    <property type="entry name" value="TRIM/RBCC"/>
</dbReference>
<evidence type="ECO:0000259" key="6">
    <source>
        <dbReference type="PROSITE" id="PS50089"/>
    </source>
</evidence>
<dbReference type="InterPro" id="IPR003877">
    <property type="entry name" value="SPRY_dom"/>
</dbReference>
<sequence length="519" mass="60144">MQRHCTDSQTHKDANTYLQKLAQKQICAHALKGRHRLTHTYKHRCRHKHTDKNTHSYSTLSPSKMSDLEDLRQDLLCPICYDILKDPVILDCSHNTCRGCIDRLWEDQAVCSCPLCRREHPERKYTLNNLLGILIQAYLCRVERECQFCPQEEKLVVETPIPLVNRPTQRFLPVEDAAQQYKEKLKAAIDSQQHHLQGLKVLQEEQIKRVLEIEAQYLTLEKHISSQFTEMHHWLQQKEQGMIKELKREEKKLLEEIKHTQKSLKDEIQATEESVSHLRDRLEELDPTIFLTKIKNFVEKFCAERTLPPIAPLKGLCLGQFMGPIQYAAWKEMKSIIKPALCPVTLDPKTNHPNLILSKNLTSVKMGEPEEVQNSPLRFNKSICVLGSKGFSTGKHYWEVQVKDKTGWDVGLAKESVNRQEIVKVKPRNGYWAIWLRKGHEIRALDSPSIVLALKTKPQKIGVYLDYEGGQVSFYNADDMSHLYTFKDTFTETLYPMLSPGVNKDGTNEESMKLFHLKL</sequence>
<feature type="coiled-coil region" evidence="5">
    <location>
        <begin position="236"/>
        <end position="281"/>
    </location>
</feature>
<dbReference type="InterPro" id="IPR006574">
    <property type="entry name" value="PRY"/>
</dbReference>
<organism evidence="8 9">
    <name type="scientific">Microcaecilia unicolor</name>
    <dbReference type="NCBI Taxonomy" id="1415580"/>
    <lineage>
        <taxon>Eukaryota</taxon>
        <taxon>Metazoa</taxon>
        <taxon>Chordata</taxon>
        <taxon>Craniata</taxon>
        <taxon>Vertebrata</taxon>
        <taxon>Euteleostomi</taxon>
        <taxon>Amphibia</taxon>
        <taxon>Gymnophiona</taxon>
        <taxon>Siphonopidae</taxon>
        <taxon>Microcaecilia</taxon>
    </lineage>
</organism>
<proteinExistence type="predicted"/>
<evidence type="ECO:0000256" key="4">
    <source>
        <dbReference type="PROSITE-ProRule" id="PRU00175"/>
    </source>
</evidence>
<dbReference type="GO" id="GO:0008270">
    <property type="term" value="F:zinc ion binding"/>
    <property type="evidence" value="ECO:0007669"/>
    <property type="project" value="UniProtKB-KW"/>
</dbReference>
<dbReference type="AlphaFoldDB" id="A0A6P7YG40"/>
<evidence type="ECO:0000313" key="9">
    <source>
        <dbReference type="RefSeq" id="XP_030066397.1"/>
    </source>
</evidence>
<dbReference type="SUPFAM" id="SSF57850">
    <property type="entry name" value="RING/U-box"/>
    <property type="match status" value="1"/>
</dbReference>
<keyword evidence="3" id="KW-0862">Zinc</keyword>
<evidence type="ECO:0000259" key="7">
    <source>
        <dbReference type="PROSITE" id="PS50188"/>
    </source>
</evidence>
<dbReference type="PANTHER" id="PTHR24103">
    <property type="entry name" value="E3 UBIQUITIN-PROTEIN LIGASE TRIM"/>
    <property type="match status" value="1"/>
</dbReference>
<dbReference type="SUPFAM" id="SSF49899">
    <property type="entry name" value="Concanavalin A-like lectins/glucanases"/>
    <property type="match status" value="1"/>
</dbReference>
<accession>A0A6P7YG40</accession>
<keyword evidence="2 4" id="KW-0863">Zinc-finger</keyword>
<keyword evidence="1" id="KW-0479">Metal-binding</keyword>
<dbReference type="InterPro" id="IPR013083">
    <property type="entry name" value="Znf_RING/FYVE/PHD"/>
</dbReference>
<dbReference type="Gene3D" id="3.30.40.10">
    <property type="entry name" value="Zinc/RING finger domain, C3HC4 (zinc finger)"/>
    <property type="match status" value="1"/>
</dbReference>
<evidence type="ECO:0000256" key="1">
    <source>
        <dbReference type="ARBA" id="ARBA00022723"/>
    </source>
</evidence>
<keyword evidence="5" id="KW-0175">Coiled coil</keyword>
<dbReference type="PROSITE" id="PS50089">
    <property type="entry name" value="ZF_RING_2"/>
    <property type="match status" value="1"/>
</dbReference>
<dbReference type="Pfam" id="PF13765">
    <property type="entry name" value="PRY"/>
    <property type="match status" value="1"/>
</dbReference>
<feature type="domain" description="RING-type" evidence="6">
    <location>
        <begin position="77"/>
        <end position="117"/>
    </location>
</feature>
<dbReference type="GeneID" id="115474844"/>
<dbReference type="SMART" id="SM00589">
    <property type="entry name" value="PRY"/>
    <property type="match status" value="1"/>
</dbReference>
<keyword evidence="8" id="KW-1185">Reference proteome</keyword>
<dbReference type="PRINTS" id="PR01407">
    <property type="entry name" value="BUTYPHLNCDUF"/>
</dbReference>
<name>A0A6P7YG40_9AMPH</name>
<dbReference type="SMART" id="SM00184">
    <property type="entry name" value="RING"/>
    <property type="match status" value="1"/>
</dbReference>
<evidence type="ECO:0000256" key="5">
    <source>
        <dbReference type="SAM" id="Coils"/>
    </source>
</evidence>
<dbReference type="InterPro" id="IPR003879">
    <property type="entry name" value="Butyrophylin_SPRY"/>
</dbReference>
<reference evidence="9" key="1">
    <citation type="submission" date="2025-08" db="UniProtKB">
        <authorList>
            <consortium name="RefSeq"/>
        </authorList>
    </citation>
    <scope>IDENTIFICATION</scope>
</reference>
<dbReference type="SMART" id="SM00449">
    <property type="entry name" value="SPRY"/>
    <property type="match status" value="1"/>
</dbReference>
<evidence type="ECO:0000256" key="3">
    <source>
        <dbReference type="ARBA" id="ARBA00022833"/>
    </source>
</evidence>
<evidence type="ECO:0000313" key="8">
    <source>
        <dbReference type="Proteomes" id="UP000515156"/>
    </source>
</evidence>
<gene>
    <name evidence="9" type="primary">LOC115474844</name>
</gene>
<dbReference type="OrthoDB" id="128536at2759"/>
<dbReference type="RefSeq" id="XP_030066397.1">
    <property type="nucleotide sequence ID" value="XM_030210537.1"/>
</dbReference>
<protein>
    <submittedName>
        <fullName evidence="9">Zinc-binding protein A33-like isoform X1</fullName>
    </submittedName>
</protein>
<dbReference type="InterPro" id="IPR001841">
    <property type="entry name" value="Znf_RING"/>
</dbReference>
<dbReference type="Proteomes" id="UP000515156">
    <property type="component" value="Chromosome 7"/>
</dbReference>
<evidence type="ECO:0000256" key="2">
    <source>
        <dbReference type="ARBA" id="ARBA00022771"/>
    </source>
</evidence>